<keyword evidence="7" id="KW-0804">Transcription</keyword>
<evidence type="ECO:0000256" key="1">
    <source>
        <dbReference type="ARBA" id="ARBA00004123"/>
    </source>
</evidence>
<dbReference type="InterPro" id="IPR000315">
    <property type="entry name" value="Znf_B-box"/>
</dbReference>
<dbReference type="AlphaFoldDB" id="A0A6A2XAU7"/>
<dbReference type="SUPFAM" id="SSF57845">
    <property type="entry name" value="B-box zinc-binding domain"/>
    <property type="match status" value="1"/>
</dbReference>
<evidence type="ECO:0000256" key="6">
    <source>
        <dbReference type="ARBA" id="ARBA00023015"/>
    </source>
</evidence>
<protein>
    <submittedName>
        <fullName evidence="11">B-box zinc finger protein 18</fullName>
    </submittedName>
</protein>
<keyword evidence="3" id="KW-0677">Repeat</keyword>
<dbReference type="GO" id="GO:0009640">
    <property type="term" value="P:photomorphogenesis"/>
    <property type="evidence" value="ECO:0007669"/>
    <property type="project" value="TreeGrafter"/>
</dbReference>
<dbReference type="PANTHER" id="PTHR31832">
    <property type="entry name" value="B-BOX ZINC FINGER PROTEIN 22"/>
    <property type="match status" value="1"/>
</dbReference>
<dbReference type="SMART" id="SM00336">
    <property type="entry name" value="BBOX"/>
    <property type="match status" value="1"/>
</dbReference>
<evidence type="ECO:0000256" key="5">
    <source>
        <dbReference type="ARBA" id="ARBA00022833"/>
    </source>
</evidence>
<reference evidence="11" key="1">
    <citation type="submission" date="2019-09" db="EMBL/GenBank/DDBJ databases">
        <title>Draft genome information of white flower Hibiscus syriacus.</title>
        <authorList>
            <person name="Kim Y.-M."/>
        </authorList>
    </citation>
    <scope>NUCLEOTIDE SEQUENCE [LARGE SCALE GENOMIC DNA]</scope>
    <source>
        <strain evidence="11">YM2019G1</strain>
    </source>
</reference>
<comment type="caution">
    <text evidence="11">The sequence shown here is derived from an EMBL/GenBank/DDBJ whole genome shotgun (WGS) entry which is preliminary data.</text>
</comment>
<accession>A0A6A2XAU7</accession>
<keyword evidence="2" id="KW-0479">Metal-binding</keyword>
<sequence>MCNKLASRLIRVGLANPTAVPRCDICENTPAFFYCEIDGTSLCLQCDMIVHVGGKRTHGRYLLLRQRVEFPGDKPAVENQQNDKASLVQGINADADGHLEMDTEMIDLNMKPHRIHEQASNN</sequence>
<evidence type="ECO:0000256" key="2">
    <source>
        <dbReference type="ARBA" id="ARBA00022723"/>
    </source>
</evidence>
<gene>
    <name evidence="11" type="ORF">F3Y22_tig00111837pilonHSYRG00913</name>
</gene>
<feature type="domain" description="B box-type" evidence="10">
    <location>
        <begin position="18"/>
        <end position="63"/>
    </location>
</feature>
<evidence type="ECO:0000256" key="8">
    <source>
        <dbReference type="ARBA" id="ARBA00023242"/>
    </source>
</evidence>
<dbReference type="PROSITE" id="PS50119">
    <property type="entry name" value="ZF_BBOX"/>
    <property type="match status" value="1"/>
</dbReference>
<keyword evidence="6" id="KW-0805">Transcription regulation</keyword>
<dbReference type="GO" id="GO:0008270">
    <property type="term" value="F:zinc ion binding"/>
    <property type="evidence" value="ECO:0007669"/>
    <property type="project" value="UniProtKB-KW"/>
</dbReference>
<dbReference type="GO" id="GO:0006355">
    <property type="term" value="P:regulation of DNA-templated transcription"/>
    <property type="evidence" value="ECO:0007669"/>
    <property type="project" value="TreeGrafter"/>
</dbReference>
<keyword evidence="12" id="KW-1185">Reference proteome</keyword>
<evidence type="ECO:0000313" key="12">
    <source>
        <dbReference type="Proteomes" id="UP000436088"/>
    </source>
</evidence>
<comment type="subcellular location">
    <subcellularLocation>
        <location evidence="1">Nucleus</location>
    </subcellularLocation>
</comment>
<keyword evidence="8" id="KW-0539">Nucleus</keyword>
<dbReference type="CDD" id="cd19821">
    <property type="entry name" value="Bbox1_BBX-like"/>
    <property type="match status" value="1"/>
</dbReference>
<dbReference type="InterPro" id="IPR051979">
    <property type="entry name" value="B-box_zinc_finger"/>
</dbReference>
<evidence type="ECO:0000256" key="3">
    <source>
        <dbReference type="ARBA" id="ARBA00022737"/>
    </source>
</evidence>
<dbReference type="InterPro" id="IPR049808">
    <property type="entry name" value="CONSTANS-like_Bbox1"/>
</dbReference>
<dbReference type="Proteomes" id="UP000436088">
    <property type="component" value="Unassembled WGS sequence"/>
</dbReference>
<evidence type="ECO:0000256" key="4">
    <source>
        <dbReference type="ARBA" id="ARBA00022771"/>
    </source>
</evidence>
<evidence type="ECO:0000256" key="9">
    <source>
        <dbReference type="PROSITE-ProRule" id="PRU00024"/>
    </source>
</evidence>
<dbReference type="GO" id="GO:0005634">
    <property type="term" value="C:nucleus"/>
    <property type="evidence" value="ECO:0007669"/>
    <property type="project" value="UniProtKB-SubCell"/>
</dbReference>
<keyword evidence="5" id="KW-0862">Zinc</keyword>
<dbReference type="Pfam" id="PF00643">
    <property type="entry name" value="zf-B_box"/>
    <property type="match status" value="1"/>
</dbReference>
<organism evidence="11 12">
    <name type="scientific">Hibiscus syriacus</name>
    <name type="common">Rose of Sharon</name>
    <dbReference type="NCBI Taxonomy" id="106335"/>
    <lineage>
        <taxon>Eukaryota</taxon>
        <taxon>Viridiplantae</taxon>
        <taxon>Streptophyta</taxon>
        <taxon>Embryophyta</taxon>
        <taxon>Tracheophyta</taxon>
        <taxon>Spermatophyta</taxon>
        <taxon>Magnoliopsida</taxon>
        <taxon>eudicotyledons</taxon>
        <taxon>Gunneridae</taxon>
        <taxon>Pentapetalae</taxon>
        <taxon>rosids</taxon>
        <taxon>malvids</taxon>
        <taxon>Malvales</taxon>
        <taxon>Malvaceae</taxon>
        <taxon>Malvoideae</taxon>
        <taxon>Hibiscus</taxon>
    </lineage>
</organism>
<evidence type="ECO:0000313" key="11">
    <source>
        <dbReference type="EMBL" id="KAE8672643.1"/>
    </source>
</evidence>
<evidence type="ECO:0000256" key="7">
    <source>
        <dbReference type="ARBA" id="ARBA00023163"/>
    </source>
</evidence>
<name>A0A6A2XAU7_HIBSY</name>
<evidence type="ECO:0000259" key="10">
    <source>
        <dbReference type="PROSITE" id="PS50119"/>
    </source>
</evidence>
<dbReference type="PANTHER" id="PTHR31832:SF86">
    <property type="entry name" value="B-BOX ZINC FINGER PROTEIN 19"/>
    <property type="match status" value="1"/>
</dbReference>
<dbReference type="EMBL" id="VEPZ02001443">
    <property type="protein sequence ID" value="KAE8672643.1"/>
    <property type="molecule type" value="Genomic_DNA"/>
</dbReference>
<keyword evidence="4 9" id="KW-0863">Zinc-finger</keyword>
<proteinExistence type="predicted"/>